<evidence type="ECO:0000259" key="4">
    <source>
        <dbReference type="Pfam" id="PF26079"/>
    </source>
</evidence>
<dbReference type="InterPro" id="IPR006949">
    <property type="entry name" value="Barrel_Baseplate_J-like"/>
</dbReference>
<dbReference type="Pfam" id="PF26078">
    <property type="entry name" value="Baseplate_J_M"/>
    <property type="match status" value="1"/>
</dbReference>
<evidence type="ECO:0000256" key="1">
    <source>
        <dbReference type="ARBA" id="ARBA00038087"/>
    </source>
</evidence>
<dbReference type="InterPro" id="IPR058531">
    <property type="entry name" value="Baseplate_J_M"/>
</dbReference>
<dbReference type="AlphaFoldDB" id="A0A423JPF8"/>
<evidence type="ECO:0000259" key="2">
    <source>
        <dbReference type="Pfam" id="PF04865"/>
    </source>
</evidence>
<accession>A0A423JPF8</accession>
<feature type="domain" description="Baseplate J-like C-terminal" evidence="4">
    <location>
        <begin position="273"/>
        <end position="350"/>
    </location>
</feature>
<reference evidence="5 6" key="1">
    <citation type="submission" date="2016-10" db="EMBL/GenBank/DDBJ databases">
        <title>Comparative genome analysis of multiple Pseudomonas spp. focuses on biocontrol and plant growth promoting traits.</title>
        <authorList>
            <person name="Tao X.-Y."/>
            <person name="Taylor C.G."/>
        </authorList>
    </citation>
    <scope>NUCLEOTIDE SEQUENCE [LARGE SCALE GENOMIC DNA]</scope>
    <source>
        <strain evidence="5 6">38D4</strain>
    </source>
</reference>
<dbReference type="InterPro" id="IPR058530">
    <property type="entry name" value="Baseplate_J-like_C"/>
</dbReference>
<dbReference type="RefSeq" id="WP_123365842.1">
    <property type="nucleotide sequence ID" value="NZ_MOBO01000009.1"/>
</dbReference>
<organism evidence="5 6">
    <name type="scientific">Pseudomonas brassicacearum</name>
    <dbReference type="NCBI Taxonomy" id="930166"/>
    <lineage>
        <taxon>Bacteria</taxon>
        <taxon>Pseudomonadati</taxon>
        <taxon>Pseudomonadota</taxon>
        <taxon>Gammaproteobacteria</taxon>
        <taxon>Pseudomonadales</taxon>
        <taxon>Pseudomonadaceae</taxon>
        <taxon>Pseudomonas</taxon>
    </lineage>
</organism>
<evidence type="ECO:0000259" key="3">
    <source>
        <dbReference type="Pfam" id="PF26078"/>
    </source>
</evidence>
<name>A0A423JPF8_9PSED</name>
<evidence type="ECO:0000313" key="6">
    <source>
        <dbReference type="Proteomes" id="UP000286351"/>
    </source>
</evidence>
<dbReference type="EMBL" id="MOBO01000009">
    <property type="protein sequence ID" value="RON39587.1"/>
    <property type="molecule type" value="Genomic_DNA"/>
</dbReference>
<protein>
    <submittedName>
        <fullName evidence="5">Uncharacterized protein</fullName>
    </submittedName>
</protein>
<evidence type="ECO:0000313" key="5">
    <source>
        <dbReference type="EMBL" id="RON39587.1"/>
    </source>
</evidence>
<dbReference type="Pfam" id="PF26079">
    <property type="entry name" value="Baseplate_J_C"/>
    <property type="match status" value="1"/>
</dbReference>
<feature type="domain" description="Baseplate J-like central" evidence="3">
    <location>
        <begin position="193"/>
        <end position="266"/>
    </location>
</feature>
<feature type="domain" description="Baseplate protein J-like barrel" evidence="2">
    <location>
        <begin position="92"/>
        <end position="170"/>
    </location>
</feature>
<dbReference type="PANTHER" id="PTHR37829">
    <property type="entry name" value="PHAGE-LIKE ELEMENT PBSX PROTEIN XKDT"/>
    <property type="match status" value="1"/>
</dbReference>
<sequence>MPFARPTLTELIDRVITDISSRVTGVDSAVLRRSLLGIVGQSEAGAVHMLYGYLDWIAKQSIIDTAEKEYLERWAAIWNVIRKTAGFAGGQVAFSGNAGSTILDGTIVQRQDGVQYKVIGDAVFGGGPLIVPVLALEAGEAGNFGSGLPIFLLSPIAGVQSTGTTTTKLEGGVDVESDERLLARLLARIQQPPHGGASFDYEQWALEVAGVTRVWVYPLQMGAGTVTVLFVCDEDVSIIPSPAKVAEVQAYINDRRPVTAEVFVAAPVADPLNMNIKLSPNTTAVQNAVRAELADLIDRDSAPGGPILISRLREAVSLAAGENNNQIVSPTADVVHATGHMATLGTLTFSSL</sequence>
<dbReference type="Pfam" id="PF04865">
    <property type="entry name" value="Baseplate_J"/>
    <property type="match status" value="1"/>
</dbReference>
<comment type="similarity">
    <text evidence="1">Belongs to the Mu gp47/PBSX XkdT family.</text>
</comment>
<comment type="caution">
    <text evidence="5">The sequence shown here is derived from an EMBL/GenBank/DDBJ whole genome shotgun (WGS) entry which is preliminary data.</text>
</comment>
<proteinExistence type="inferred from homology"/>
<dbReference type="InterPro" id="IPR052399">
    <property type="entry name" value="Phage_Baseplate_Assmbl_Protein"/>
</dbReference>
<dbReference type="PANTHER" id="PTHR37829:SF3">
    <property type="entry name" value="PROTEIN JAYE-RELATED"/>
    <property type="match status" value="1"/>
</dbReference>
<gene>
    <name evidence="5" type="ORF">BK664_11560</name>
</gene>
<dbReference type="Proteomes" id="UP000286351">
    <property type="component" value="Unassembled WGS sequence"/>
</dbReference>